<accession>A0A2W5DHW8</accession>
<dbReference type="PANTHER" id="PTHR34220:SF9">
    <property type="entry name" value="SIGNAL TRANSDUCTION HISTIDINE KINASE INTERNAL REGION DOMAIN-CONTAINING PROTEIN"/>
    <property type="match status" value="1"/>
</dbReference>
<dbReference type="Pfam" id="PF02518">
    <property type="entry name" value="HATPase_c"/>
    <property type="match status" value="1"/>
</dbReference>
<dbReference type="InterPro" id="IPR005467">
    <property type="entry name" value="His_kinase_dom"/>
</dbReference>
<gene>
    <name evidence="3" type="ORF">DI603_14830</name>
</gene>
<keyword evidence="3" id="KW-0418">Kinase</keyword>
<dbReference type="GO" id="GO:0000155">
    <property type="term" value="F:phosphorelay sensor kinase activity"/>
    <property type="evidence" value="ECO:0007669"/>
    <property type="project" value="InterPro"/>
</dbReference>
<feature type="transmembrane region" description="Helical" evidence="1">
    <location>
        <begin position="70"/>
        <end position="91"/>
    </location>
</feature>
<dbReference type="PROSITE" id="PS50109">
    <property type="entry name" value="HIS_KIN"/>
    <property type="match status" value="1"/>
</dbReference>
<dbReference type="AlphaFoldDB" id="A0A2W5DHW8"/>
<dbReference type="Proteomes" id="UP000249633">
    <property type="component" value="Unassembled WGS sequence"/>
</dbReference>
<feature type="transmembrane region" description="Helical" evidence="1">
    <location>
        <begin position="192"/>
        <end position="212"/>
    </location>
</feature>
<feature type="domain" description="Histidine kinase" evidence="2">
    <location>
        <begin position="324"/>
        <end position="420"/>
    </location>
</feature>
<evidence type="ECO:0000313" key="4">
    <source>
        <dbReference type="Proteomes" id="UP000249633"/>
    </source>
</evidence>
<keyword evidence="1" id="KW-0472">Membrane</keyword>
<reference evidence="3 4" key="1">
    <citation type="submission" date="2017-08" db="EMBL/GenBank/DDBJ databases">
        <title>Infants hospitalized years apart are colonized by the same room-sourced microbial strains.</title>
        <authorList>
            <person name="Brooks B."/>
            <person name="Olm M.R."/>
            <person name="Firek B.A."/>
            <person name="Baker R."/>
            <person name="Thomas B.C."/>
            <person name="Morowitz M.J."/>
            <person name="Banfield J.F."/>
        </authorList>
    </citation>
    <scope>NUCLEOTIDE SEQUENCE [LARGE SCALE GENOMIC DNA]</scope>
    <source>
        <strain evidence="3">S2_012_000_R2_81</strain>
    </source>
</reference>
<dbReference type="InterPro" id="IPR003594">
    <property type="entry name" value="HATPase_dom"/>
</dbReference>
<evidence type="ECO:0000313" key="3">
    <source>
        <dbReference type="EMBL" id="PZP30398.1"/>
    </source>
</evidence>
<feature type="transmembrane region" description="Helical" evidence="1">
    <location>
        <begin position="151"/>
        <end position="172"/>
    </location>
</feature>
<keyword evidence="3" id="KW-0808">Transferase</keyword>
<keyword evidence="1" id="KW-1133">Transmembrane helix</keyword>
<dbReference type="EMBL" id="QFOD01000014">
    <property type="protein sequence ID" value="PZP30398.1"/>
    <property type="molecule type" value="Genomic_DNA"/>
</dbReference>
<comment type="caution">
    <text evidence="3">The sequence shown here is derived from an EMBL/GenBank/DDBJ whole genome shotgun (WGS) entry which is preliminary data.</text>
</comment>
<evidence type="ECO:0000259" key="2">
    <source>
        <dbReference type="PROSITE" id="PS50109"/>
    </source>
</evidence>
<dbReference type="PANTHER" id="PTHR34220">
    <property type="entry name" value="SENSOR HISTIDINE KINASE YPDA"/>
    <property type="match status" value="1"/>
</dbReference>
<feature type="transmembrane region" description="Helical" evidence="1">
    <location>
        <begin position="111"/>
        <end position="130"/>
    </location>
</feature>
<dbReference type="SUPFAM" id="SSF55874">
    <property type="entry name" value="ATPase domain of HSP90 chaperone/DNA topoisomerase II/histidine kinase"/>
    <property type="match status" value="1"/>
</dbReference>
<evidence type="ECO:0000256" key="1">
    <source>
        <dbReference type="SAM" id="Phobius"/>
    </source>
</evidence>
<dbReference type="Pfam" id="PF06580">
    <property type="entry name" value="His_kinase"/>
    <property type="match status" value="1"/>
</dbReference>
<keyword evidence="1" id="KW-0812">Transmembrane</keyword>
<dbReference type="Gene3D" id="3.30.565.10">
    <property type="entry name" value="Histidine kinase-like ATPase, C-terminal domain"/>
    <property type="match status" value="1"/>
</dbReference>
<sequence length="426" mass="48275">MDPSVIRCGKRADFRHGPRLSIGRLMCRFVAARAGTRLRPFYTGSMNLKEQFRQAYRNQRGLKKHRSEPLWIRLVLAQGWTLVFCIGFLLLNASLTSRPLNAAWWARMVPAHILVSVCVMLSFFSLYRGFEKLAPERWLHNIMTWHDWRSTVFFGCYSTICVLIGVGVGNAIMDVIWNGNSMLRLITNPAFWIQFAIVSVVVSVVIGLSYRVRWRREQMQARMTEAQLRLLQGQIEPHFLFNTLANVQSLIDFDPERAKLMLERFTDYLRASLGQLRGDATTLSREFAMLEAYLGLMQLRMGERLRVRLSLPAELADYPVPPLLVQPLVENAIHHGLEPRIEGGEVVVSARVEGGRVCIDVADDGQGLDGPRRPGHRSNGVALANLRERLAARWGDQGMLELRRREGGGTLARLTLPLTTYPAAIA</sequence>
<dbReference type="InterPro" id="IPR036890">
    <property type="entry name" value="HATPase_C_sf"/>
</dbReference>
<protein>
    <submittedName>
        <fullName evidence="3">Sensor histidine kinase</fullName>
    </submittedName>
</protein>
<proteinExistence type="predicted"/>
<dbReference type="InterPro" id="IPR050640">
    <property type="entry name" value="Bact_2-comp_sensor_kinase"/>
</dbReference>
<organism evidence="3 4">
    <name type="scientific">Roseateles depolymerans</name>
    <dbReference type="NCBI Taxonomy" id="76731"/>
    <lineage>
        <taxon>Bacteria</taxon>
        <taxon>Pseudomonadati</taxon>
        <taxon>Pseudomonadota</taxon>
        <taxon>Betaproteobacteria</taxon>
        <taxon>Burkholderiales</taxon>
        <taxon>Sphaerotilaceae</taxon>
        <taxon>Roseateles</taxon>
    </lineage>
</organism>
<name>A0A2W5DHW8_9BURK</name>
<dbReference type="InterPro" id="IPR010559">
    <property type="entry name" value="Sig_transdc_His_kin_internal"/>
</dbReference>
<dbReference type="GO" id="GO:0016020">
    <property type="term" value="C:membrane"/>
    <property type="evidence" value="ECO:0007669"/>
    <property type="project" value="InterPro"/>
</dbReference>